<dbReference type="InterPro" id="IPR041854">
    <property type="entry name" value="BFD-like_2Fe2S-bd_dom_sf"/>
</dbReference>
<dbReference type="EMBL" id="CP051128">
    <property type="protein sequence ID" value="QIZ08898.1"/>
    <property type="molecule type" value="Genomic_DNA"/>
</dbReference>
<evidence type="ECO:0000259" key="18">
    <source>
        <dbReference type="Pfam" id="PF04324"/>
    </source>
</evidence>
<dbReference type="SUPFAM" id="SSF56014">
    <property type="entry name" value="Nitrite and sulphite reductase 4Fe-4S domain-like"/>
    <property type="match status" value="1"/>
</dbReference>
<keyword evidence="15" id="KW-0004">4Fe-4S</keyword>
<comment type="similarity">
    <text evidence="3">Belongs to the nitrite and sulfite reductase 4Fe-4S domain family.</text>
</comment>
<dbReference type="GO" id="GO:0046872">
    <property type="term" value="F:metal ion binding"/>
    <property type="evidence" value="ECO:0007669"/>
    <property type="project" value="UniProtKB-KW"/>
</dbReference>
<evidence type="ECO:0000256" key="8">
    <source>
        <dbReference type="ARBA" id="ARBA00022827"/>
    </source>
</evidence>
<dbReference type="AlphaFoldDB" id="A0A6H1P5V3"/>
<name>A0A6H1P5V3_PRIMG</name>
<evidence type="ECO:0000313" key="21">
    <source>
        <dbReference type="EMBL" id="QIZ08898.1"/>
    </source>
</evidence>
<dbReference type="InterPro" id="IPR005117">
    <property type="entry name" value="NiRdtase/SiRdtase_haem-b_fer"/>
</dbReference>
<dbReference type="Pfam" id="PF03460">
    <property type="entry name" value="NIR_SIR_ferr"/>
    <property type="match status" value="1"/>
</dbReference>
<dbReference type="InterPro" id="IPR041575">
    <property type="entry name" value="Rubredoxin_C"/>
</dbReference>
<keyword evidence="6" id="KW-0001">2Fe-2S</keyword>
<evidence type="ECO:0000256" key="5">
    <source>
        <dbReference type="ARBA" id="ARBA00022630"/>
    </source>
</evidence>
<dbReference type="GO" id="GO:0050661">
    <property type="term" value="F:NADP binding"/>
    <property type="evidence" value="ECO:0007669"/>
    <property type="project" value="UniProtKB-UniRule"/>
</dbReference>
<dbReference type="Pfam" id="PF01077">
    <property type="entry name" value="NIR_SIR"/>
    <property type="match status" value="1"/>
</dbReference>
<dbReference type="InterPro" id="IPR012744">
    <property type="entry name" value="Nitri_red_NirB"/>
</dbReference>
<dbReference type="PRINTS" id="PR00411">
    <property type="entry name" value="PNDRDTASEI"/>
</dbReference>
<organism evidence="21 22">
    <name type="scientific">Priestia megaterium</name>
    <name type="common">Bacillus megaterium</name>
    <dbReference type="NCBI Taxonomy" id="1404"/>
    <lineage>
        <taxon>Bacteria</taxon>
        <taxon>Bacillati</taxon>
        <taxon>Bacillota</taxon>
        <taxon>Bacilli</taxon>
        <taxon>Bacillales</taxon>
        <taxon>Bacillaceae</taxon>
        <taxon>Priestia</taxon>
    </lineage>
</organism>
<evidence type="ECO:0000256" key="9">
    <source>
        <dbReference type="ARBA" id="ARBA00023002"/>
    </source>
</evidence>
<protein>
    <submittedName>
        <fullName evidence="21">NAD(P)/FAD-dependent oxidoreductase</fullName>
    </submittedName>
</protein>
<dbReference type="SUPFAM" id="SSF55124">
    <property type="entry name" value="Nitrite/Sulfite reductase N-terminal domain-like"/>
    <property type="match status" value="1"/>
</dbReference>
<gene>
    <name evidence="21" type="ORF">HFZ78_21120</name>
</gene>
<evidence type="ECO:0000256" key="15">
    <source>
        <dbReference type="PIRSR" id="PIRSR037149-1"/>
    </source>
</evidence>
<evidence type="ECO:0000256" key="2">
    <source>
        <dbReference type="ARBA" id="ARBA00005096"/>
    </source>
</evidence>
<dbReference type="InterPro" id="IPR017121">
    <property type="entry name" value="Nitrite_Rdtase_lsu"/>
</dbReference>
<dbReference type="InterPro" id="IPR023753">
    <property type="entry name" value="FAD/NAD-binding_dom"/>
</dbReference>
<dbReference type="GO" id="GO:0051539">
    <property type="term" value="F:4 iron, 4 sulfur cluster binding"/>
    <property type="evidence" value="ECO:0007669"/>
    <property type="project" value="UniProtKB-KW"/>
</dbReference>
<dbReference type="InterPro" id="IPR052034">
    <property type="entry name" value="NasD-like"/>
</dbReference>
<keyword evidence="5 14" id="KW-0285">Flavoprotein</keyword>
<dbReference type="GO" id="GO:0020037">
    <property type="term" value="F:heme binding"/>
    <property type="evidence" value="ECO:0007669"/>
    <property type="project" value="InterPro"/>
</dbReference>
<dbReference type="InterPro" id="IPR036188">
    <property type="entry name" value="FAD/NAD-bd_sf"/>
</dbReference>
<dbReference type="InterPro" id="IPR007419">
    <property type="entry name" value="BFD-like_2Fe2S-bd_dom"/>
</dbReference>
<keyword evidence="4 15" id="KW-0349">Heme</keyword>
<dbReference type="GO" id="GO:0051537">
    <property type="term" value="F:2 iron, 2 sulfur cluster binding"/>
    <property type="evidence" value="ECO:0007669"/>
    <property type="project" value="UniProtKB-KW"/>
</dbReference>
<sequence length="791" mass="88226">MDKQKLVLIGNGMAGVRSIEEILKHSPYSFEITIFGSEPHPNYNRIQLSAVLQGGTSFKDITINDRDWYNQQNIKLFTGETVIKIDTVKQLVKTDKNQEVPYDRLIIATGSVPFQLPLPGVDKEGVITFRTMEDCQKMIETAKHYRKAVVIGGGVLGLEAAKGLLNLGMEVTVVHNCLNIMERQLDETAAKLLQTELEKQGFHFLFEKETKEILGSKRVEGVSFKDGTEAEADLVVMAVGVRPNIQLAKESRIETNRAILVNDYMETNIPNIYAVGECVEHRGIVYGLVKPLYDQGKILAKRICGLESKGYEGTILSTQLKISGVDVFSVGQFTSDESLKSIEIHDELEGTYKKLVFEDSKIVGAVLFGDTRDRTRLLDMIMKKQDVSDIEKVTLFQSSSGGGDSIASMAHSEMICNCNGVPKGAIIEAVLKNGLTTVEQVKKCTKASSSCGGCKPLVSDLLSYIQSDEFDEVIEQKSMCPCTSLTEDEVVYEMQLQSCTTVQEVMEVLDWENKEGCATCRPALAYYLGMIYPEYESRQESLFVSEQMNAIVQQDGTYTVVPQMYGGKTTAEQLRTIADVAEKYSISNVAVTSEQRIHLMGVKKEDLADVWADLNMDVSSTYGNMVQNIKTSIGEHICRCDKQSSIQLAVSLEKKLEFLTTPYRVKMGISACMHNGAGSTTKDIGVIGTGLGWEIYVGGSSGRNVRAGELLCLESLNHDVIEIICAFIQYYRETANFLERTWQWIERVGLVHVREILFDLEHRQQLLLRLEKDRFLRKKLLVKSSKSSTVL</sequence>
<feature type="domain" description="FAD/NAD(P)-binding" evidence="19">
    <location>
        <begin position="5"/>
        <end position="279"/>
    </location>
</feature>
<dbReference type="Gene3D" id="3.50.50.60">
    <property type="entry name" value="FAD/NAD(P)-binding domain"/>
    <property type="match status" value="2"/>
</dbReference>
<keyword evidence="9" id="KW-0560">Oxidoreductase</keyword>
<dbReference type="PIRSF" id="PIRSF037149">
    <property type="entry name" value="NirB"/>
    <property type="match status" value="1"/>
</dbReference>
<comment type="cofactor">
    <cofactor evidence="15">
        <name>[4Fe-4S] cluster</name>
        <dbReference type="ChEBI" id="CHEBI:49883"/>
    </cofactor>
    <text evidence="15">Binds 1 [4Fe-4S] cluster per subunit.</text>
</comment>
<dbReference type="InterPro" id="IPR016156">
    <property type="entry name" value="FAD/NAD-linked_Rdtase_dimer_sf"/>
</dbReference>
<evidence type="ECO:0000256" key="1">
    <source>
        <dbReference type="ARBA" id="ARBA00001974"/>
    </source>
</evidence>
<feature type="domain" description="Nitrite/sulphite reductase 4Fe-4S" evidence="16">
    <location>
        <begin position="623"/>
        <end position="757"/>
    </location>
</feature>
<feature type="domain" description="NADH-rubredoxin oxidoreductase C-terminal" evidence="20">
    <location>
        <begin position="317"/>
        <end position="384"/>
    </location>
</feature>
<reference evidence="21 22" key="2">
    <citation type="submission" date="2020-04" db="EMBL/GenBank/DDBJ databases">
        <authorList>
            <person name="Fomenkov A."/>
            <person name="Anton B.P."/>
            <person name="Roberts R.J."/>
        </authorList>
    </citation>
    <scope>NUCLEOTIDE SEQUENCE [LARGE SCALE GENOMIC DNA]</scope>
    <source>
        <strain evidence="21 22">S2</strain>
    </source>
</reference>
<evidence type="ECO:0000259" key="19">
    <source>
        <dbReference type="Pfam" id="PF07992"/>
    </source>
</evidence>
<dbReference type="FunFam" id="1.10.10.1100:FF:000002">
    <property type="entry name" value="Nitrite reductase large subunit"/>
    <property type="match status" value="1"/>
</dbReference>
<keyword evidence="7 15" id="KW-0479">Metal-binding</keyword>
<dbReference type="Gene3D" id="3.30.413.10">
    <property type="entry name" value="Sulfite Reductase Hemoprotein, domain 1"/>
    <property type="match status" value="1"/>
</dbReference>
<feature type="binding site" evidence="15">
    <location>
        <position position="638"/>
    </location>
    <ligand>
        <name>[4Fe-4S] cluster</name>
        <dbReference type="ChEBI" id="CHEBI:49883"/>
    </ligand>
</feature>
<evidence type="ECO:0000256" key="10">
    <source>
        <dbReference type="ARBA" id="ARBA00023004"/>
    </source>
</evidence>
<comment type="cofactor">
    <cofactor evidence="1 14">
        <name>FAD</name>
        <dbReference type="ChEBI" id="CHEBI:57692"/>
    </cofactor>
</comment>
<feature type="domain" description="BFD-like [2Fe-2S]-binding" evidence="18">
    <location>
        <begin position="414"/>
        <end position="462"/>
    </location>
</feature>
<keyword evidence="8 14" id="KW-0274">FAD</keyword>
<evidence type="ECO:0000256" key="7">
    <source>
        <dbReference type="ARBA" id="ARBA00022723"/>
    </source>
</evidence>
<accession>A0A6H1P5V3</accession>
<dbReference type="PANTHER" id="PTHR43809:SF1">
    <property type="entry name" value="NITRITE REDUCTASE (NADH) LARGE SUBUNIT"/>
    <property type="match status" value="1"/>
</dbReference>
<evidence type="ECO:0000256" key="14">
    <source>
        <dbReference type="PIRNR" id="PIRNR037149"/>
    </source>
</evidence>
<dbReference type="Pfam" id="PF07992">
    <property type="entry name" value="Pyr_redox_2"/>
    <property type="match status" value="1"/>
</dbReference>
<evidence type="ECO:0000259" key="16">
    <source>
        <dbReference type="Pfam" id="PF01077"/>
    </source>
</evidence>
<evidence type="ECO:0000313" key="22">
    <source>
        <dbReference type="Proteomes" id="UP000501868"/>
    </source>
</evidence>
<comment type="pathway">
    <text evidence="2">Nitrogen metabolism; nitrate reduction (assimilation).</text>
</comment>
<dbReference type="Pfam" id="PF04324">
    <property type="entry name" value="Fer2_BFD"/>
    <property type="match status" value="2"/>
</dbReference>
<evidence type="ECO:0000259" key="20">
    <source>
        <dbReference type="Pfam" id="PF18267"/>
    </source>
</evidence>
<feature type="binding site" evidence="15">
    <location>
        <position position="672"/>
    </location>
    <ligand>
        <name>[4Fe-4S] cluster</name>
        <dbReference type="ChEBI" id="CHEBI:49883"/>
    </ligand>
</feature>
<dbReference type="PRINTS" id="PR00368">
    <property type="entry name" value="FADPNR"/>
</dbReference>
<dbReference type="NCBIfam" id="TIGR02374">
    <property type="entry name" value="nitri_red_nirB"/>
    <property type="match status" value="1"/>
</dbReference>
<dbReference type="Proteomes" id="UP000501868">
    <property type="component" value="Chromosome"/>
</dbReference>
<feature type="domain" description="BFD-like [2Fe-2S]-binding" evidence="18">
    <location>
        <begin position="479"/>
        <end position="528"/>
    </location>
</feature>
<evidence type="ECO:0000259" key="17">
    <source>
        <dbReference type="Pfam" id="PF03460"/>
    </source>
</evidence>
<evidence type="ECO:0000256" key="11">
    <source>
        <dbReference type="ARBA" id="ARBA00023014"/>
    </source>
</evidence>
<dbReference type="GO" id="GO:0098809">
    <property type="term" value="F:nitrite reductase activity"/>
    <property type="evidence" value="ECO:0007669"/>
    <property type="project" value="InterPro"/>
</dbReference>
<dbReference type="GO" id="GO:0050660">
    <property type="term" value="F:flavin adenine dinucleotide binding"/>
    <property type="evidence" value="ECO:0007669"/>
    <property type="project" value="UniProtKB-UniRule"/>
</dbReference>
<evidence type="ECO:0000256" key="6">
    <source>
        <dbReference type="ARBA" id="ARBA00022714"/>
    </source>
</evidence>
<evidence type="ECO:0000256" key="13">
    <source>
        <dbReference type="ARBA" id="ARBA00034078"/>
    </source>
</evidence>
<keyword evidence="11 15" id="KW-0411">Iron-sulfur</keyword>
<evidence type="ECO:0000256" key="12">
    <source>
        <dbReference type="ARBA" id="ARBA00023063"/>
    </source>
</evidence>
<dbReference type="CDD" id="cd19943">
    <property type="entry name" value="NirB_Fer2_BFD-like_1"/>
    <property type="match status" value="1"/>
</dbReference>
<feature type="domain" description="Nitrite/Sulfite reductase ferredoxin-like" evidence="17">
    <location>
        <begin position="552"/>
        <end position="615"/>
    </location>
</feature>
<dbReference type="Gene3D" id="3.30.390.30">
    <property type="match status" value="1"/>
</dbReference>
<comment type="cofactor">
    <cofactor evidence="15">
        <name>siroheme</name>
        <dbReference type="ChEBI" id="CHEBI:60052"/>
    </cofactor>
    <text evidence="15">Binds 1 siroheme per subunit.</text>
</comment>
<dbReference type="SUPFAM" id="SSF51905">
    <property type="entry name" value="FAD/NAD(P)-binding domain"/>
    <property type="match status" value="2"/>
</dbReference>
<dbReference type="PANTHER" id="PTHR43809">
    <property type="entry name" value="NITRITE REDUCTASE (NADH) LARGE SUBUNIT"/>
    <property type="match status" value="1"/>
</dbReference>
<evidence type="ECO:0000256" key="3">
    <source>
        <dbReference type="ARBA" id="ARBA00010429"/>
    </source>
</evidence>
<dbReference type="InterPro" id="IPR006067">
    <property type="entry name" value="NO2/SO3_Rdtase_4Fe4S_dom"/>
</dbReference>
<dbReference type="InterPro" id="IPR045854">
    <property type="entry name" value="NO2/SO3_Rdtase_4Fe4S_sf"/>
</dbReference>
<dbReference type="InterPro" id="IPR036136">
    <property type="entry name" value="Nit/Sulf_reduc_fer-like_dom_sf"/>
</dbReference>
<evidence type="ECO:0000256" key="4">
    <source>
        <dbReference type="ARBA" id="ARBA00022617"/>
    </source>
</evidence>
<keyword evidence="12 14" id="KW-0534">Nitrate assimilation</keyword>
<dbReference type="GO" id="GO:0042128">
    <property type="term" value="P:nitrate assimilation"/>
    <property type="evidence" value="ECO:0007669"/>
    <property type="project" value="UniProtKB-UniRule"/>
</dbReference>
<dbReference type="Gene3D" id="1.10.10.1100">
    <property type="entry name" value="BFD-like [2Fe-2S]-binding domain"/>
    <property type="match status" value="1"/>
</dbReference>
<reference evidence="21 22" key="1">
    <citation type="submission" date="2020-04" db="EMBL/GenBank/DDBJ databases">
        <title>Genome-Wide Identification of 5-Methylcytosine Sites in Bacterial Genomes By High-Throughput Sequencing of MspJI Restriction Fragments.</title>
        <authorList>
            <person name="Wu V."/>
        </authorList>
    </citation>
    <scope>NUCLEOTIDE SEQUENCE [LARGE SCALE GENOMIC DNA]</scope>
    <source>
        <strain evidence="21 22">S2</strain>
    </source>
</reference>
<dbReference type="FunFam" id="3.50.50.60:FF:000033">
    <property type="entry name" value="Nitrite reductase [NAD(P)H], large subunit"/>
    <property type="match status" value="1"/>
</dbReference>
<dbReference type="CDD" id="cd19944">
    <property type="entry name" value="NirB_Fer2_BFD-like_2"/>
    <property type="match status" value="1"/>
</dbReference>
<keyword evidence="10 15" id="KW-0408">Iron</keyword>
<comment type="cofactor">
    <cofactor evidence="13">
        <name>[2Fe-2S] cluster</name>
        <dbReference type="ChEBI" id="CHEBI:190135"/>
    </cofactor>
</comment>
<dbReference type="Pfam" id="PF18267">
    <property type="entry name" value="Rubredoxin_C"/>
    <property type="match status" value="1"/>
</dbReference>
<proteinExistence type="inferred from homology"/>